<dbReference type="Proteomes" id="UP000294692">
    <property type="component" value="Unassembled WGS sequence"/>
</dbReference>
<evidence type="ECO:0000313" key="2">
    <source>
        <dbReference type="Proteomes" id="UP000294692"/>
    </source>
</evidence>
<protein>
    <submittedName>
        <fullName evidence="1">Uncharacterized protein YdgA (DUF945 family)</fullName>
    </submittedName>
</protein>
<dbReference type="RefSeq" id="WP_132474289.1">
    <property type="nucleotide sequence ID" value="NZ_JBHRVM010000001.1"/>
</dbReference>
<dbReference type="OrthoDB" id="5444681at2"/>
<dbReference type="InterPro" id="IPR010352">
    <property type="entry name" value="DUF945"/>
</dbReference>
<dbReference type="AlphaFoldDB" id="A0A4R3VDE7"/>
<keyword evidence="2" id="KW-1185">Reference proteome</keyword>
<evidence type="ECO:0000313" key="1">
    <source>
        <dbReference type="EMBL" id="TCV01619.1"/>
    </source>
</evidence>
<sequence>MKKSTAVVAVVAALVLAYGGASWYIGKQAQTKVTQAVEEANQKLITVLGPDFSGEDLKISILEYQRGIFSSDVKYSLQLRDADGEAIELLLQDDLQHGPFPWGALASGTLKPLLAYSQSKLIPTETLKPWFDSAKGEPMRVRTSIGLGGEGVSDWRFAPVDLAKDDVRISFSGADLNMNFAGNWEEGTADGGFALLDIKDDTGQLLIRDVVLESNAKRNDENVLQSESKASVGLVQVSGSELADVELGKLEVALSSEQQGDIIDGDLRYTFGSVKASGMDLGTIGLRVSATGLDAKVLGELAALLEQSDPEEVGMGTEASGALAAKFVELFKTAPSISIDPLSWRNDKGESRLILNVDLKDGSAQEAEIAELAYLDKANLDVMISRDMFLRLFSQAQGGEGGDAEAMESFGGMLFDQYTARLHGAGLVAQESGDIAIKISYTDGNIDLNGQTMPVEEFIQRAMMAAM</sequence>
<reference evidence="1 2" key="1">
    <citation type="submission" date="2019-03" db="EMBL/GenBank/DDBJ databases">
        <title>Genomic Encyclopedia of Type Strains, Phase IV (KMG-IV): sequencing the most valuable type-strain genomes for metagenomic binning, comparative biology and taxonomic classification.</title>
        <authorList>
            <person name="Goeker M."/>
        </authorList>
    </citation>
    <scope>NUCLEOTIDE SEQUENCE [LARGE SCALE GENOMIC DNA]</scope>
    <source>
        <strain evidence="1 2">DSM 100048</strain>
    </source>
</reference>
<proteinExistence type="predicted"/>
<dbReference type="Pfam" id="PF06097">
    <property type="entry name" value="DUF945"/>
    <property type="match status" value="1"/>
</dbReference>
<gene>
    <name evidence="1" type="ORF">EV686_102332</name>
</gene>
<dbReference type="EMBL" id="SMBX01000002">
    <property type="protein sequence ID" value="TCV01619.1"/>
    <property type="molecule type" value="Genomic_DNA"/>
</dbReference>
<accession>A0A4R3VDE7</accession>
<organism evidence="1 2">
    <name type="scientific">Paracandidimonas soli</name>
    <dbReference type="NCBI Taxonomy" id="1917182"/>
    <lineage>
        <taxon>Bacteria</taxon>
        <taxon>Pseudomonadati</taxon>
        <taxon>Pseudomonadota</taxon>
        <taxon>Betaproteobacteria</taxon>
        <taxon>Burkholderiales</taxon>
        <taxon>Alcaligenaceae</taxon>
        <taxon>Paracandidimonas</taxon>
    </lineage>
</organism>
<name>A0A4R3VDE7_9BURK</name>
<comment type="caution">
    <text evidence="1">The sequence shown here is derived from an EMBL/GenBank/DDBJ whole genome shotgun (WGS) entry which is preliminary data.</text>
</comment>